<dbReference type="RefSeq" id="WP_353476584.1">
    <property type="nucleotide sequence ID" value="NZ_CP123389.1"/>
</dbReference>
<dbReference type="EMBL" id="CP123389">
    <property type="protein sequence ID" value="XCC97693.1"/>
    <property type="molecule type" value="Genomic_DNA"/>
</dbReference>
<keyword evidence="1" id="KW-0614">Plasmid</keyword>
<dbReference type="AlphaFoldDB" id="A0AAU8ASD9"/>
<sequence length="119" mass="12466">MTTTTITRRIGALVLLLGLLAGLVVYPSPKVPLASVRQAAETIASYVLTEAKGVVRPAAVERAGDPTVPDPLFLHALTPTLAVLAPPSAASFRLAWAVTRALYRRAGQKVHPPRAPPAA</sequence>
<evidence type="ECO:0008006" key="2">
    <source>
        <dbReference type="Google" id="ProtNLM"/>
    </source>
</evidence>
<protein>
    <recommendedName>
        <fullName evidence="2">DUF4235 domain-containing protein</fullName>
    </recommendedName>
</protein>
<accession>A0AAU8ASD9</accession>
<organism evidence="1">
    <name type="scientific">Alloyangia sp. H15</name>
    <dbReference type="NCBI Taxonomy" id="3029062"/>
    <lineage>
        <taxon>Bacteria</taxon>
        <taxon>Pseudomonadati</taxon>
        <taxon>Pseudomonadota</taxon>
        <taxon>Alphaproteobacteria</taxon>
        <taxon>Rhodobacterales</taxon>
        <taxon>Roseobacteraceae</taxon>
        <taxon>Alloyangia</taxon>
    </lineage>
</organism>
<evidence type="ECO:0000313" key="1">
    <source>
        <dbReference type="EMBL" id="XCC97693.1"/>
    </source>
</evidence>
<geneLocation type="plasmid" evidence="1">
    <name>unnamed4</name>
</geneLocation>
<gene>
    <name evidence="1" type="ORF">PVT71_27735</name>
</gene>
<reference evidence="1" key="1">
    <citation type="submission" date="2023-02" db="EMBL/GenBank/DDBJ databases">
        <title>Description and genomic characterization of Salipiger bruguierae sp. nov., isolated from the sediment of mangrove plant Bruguiera sexangula.</title>
        <authorList>
            <person name="Long M."/>
        </authorList>
    </citation>
    <scope>NUCLEOTIDE SEQUENCE</scope>
    <source>
        <strain evidence="1">H15</strain>
        <plasmid evidence="1">unnamed4</plasmid>
    </source>
</reference>
<proteinExistence type="predicted"/>
<name>A0AAU8ASD9_9RHOB</name>